<accession>A0A4P6LZH2</accession>
<dbReference type="AlphaFoldDB" id="A0A4P6LZH2"/>
<name>A0A4P6LZH2_9FIRM</name>
<protein>
    <recommendedName>
        <fullName evidence="3">Type II toxin-antitoxin system MqsA family antitoxin</fullName>
    </recommendedName>
</protein>
<dbReference type="RefSeq" id="WP_130180757.1">
    <property type="nucleotide sequence ID" value="NZ_JBCITU010000005.1"/>
</dbReference>
<evidence type="ECO:0000313" key="2">
    <source>
        <dbReference type="Proteomes" id="UP000289794"/>
    </source>
</evidence>
<dbReference type="EMBL" id="CP035945">
    <property type="protein sequence ID" value="QBE96670.1"/>
    <property type="molecule type" value="Genomic_DNA"/>
</dbReference>
<evidence type="ECO:0008006" key="3">
    <source>
        <dbReference type="Google" id="ProtNLM"/>
    </source>
</evidence>
<dbReference type="InterPro" id="IPR022453">
    <property type="entry name" value="Znf_MqsA-type"/>
</dbReference>
<dbReference type="KEGG" id="bpro:PMF13cell1_02217"/>
<evidence type="ECO:0000313" key="1">
    <source>
        <dbReference type="EMBL" id="QBE96670.1"/>
    </source>
</evidence>
<proteinExistence type="predicted"/>
<organism evidence="1 2">
    <name type="scientific">Blautia producta</name>
    <dbReference type="NCBI Taxonomy" id="33035"/>
    <lineage>
        <taxon>Bacteria</taxon>
        <taxon>Bacillati</taxon>
        <taxon>Bacillota</taxon>
        <taxon>Clostridia</taxon>
        <taxon>Lachnospirales</taxon>
        <taxon>Lachnospiraceae</taxon>
        <taxon>Blautia</taxon>
    </lineage>
</organism>
<dbReference type="CDD" id="cd12870">
    <property type="entry name" value="MqsA"/>
    <property type="match status" value="1"/>
</dbReference>
<dbReference type="Gene3D" id="3.10.20.860">
    <property type="match status" value="1"/>
</dbReference>
<dbReference type="Proteomes" id="UP000289794">
    <property type="component" value="Chromosome"/>
</dbReference>
<reference evidence="1 2" key="1">
    <citation type="submission" date="2019-01" db="EMBL/GenBank/DDBJ databases">
        <title>PMF-metabolizing Aryl O-demethylase.</title>
        <authorList>
            <person name="Kim M."/>
        </authorList>
    </citation>
    <scope>NUCLEOTIDE SEQUENCE [LARGE SCALE GENOMIC DNA]</scope>
    <source>
        <strain evidence="1 2">PMF1</strain>
    </source>
</reference>
<dbReference type="NCBIfam" id="TIGR03831">
    <property type="entry name" value="YgiT_finger"/>
    <property type="match status" value="1"/>
</dbReference>
<gene>
    <name evidence="1" type="ORF">PMF13cell1_02217</name>
</gene>
<sequence>MCFYCKCNTMKPSFTTHVVTYGSCVIIVRNVPCEECEQCGEKYYSDDVMERLEIIVNKAKELASEVFVTDYNKKVA</sequence>